<organism evidence="2 3">
    <name type="scientific">Providencia phage PSTCR7</name>
    <dbReference type="NCBI Taxonomy" id="2783549"/>
    <lineage>
        <taxon>Viruses</taxon>
        <taxon>Duplodnaviria</taxon>
        <taxon>Heunggongvirae</taxon>
        <taxon>Uroviricota</taxon>
        <taxon>Caudoviricetes</taxon>
        <taxon>Craquatrovirus</taxon>
        <taxon>Craquatrovirus PSTCR7</taxon>
    </lineage>
</organism>
<accession>A0A7S9SWF3</accession>
<feature type="compositionally biased region" description="Gly residues" evidence="1">
    <location>
        <begin position="232"/>
        <end position="244"/>
    </location>
</feature>
<sequence length="286" mass="31968">MKRDLMKVLFVRAGIIGDSTVLQATYDKKEDIPSQYVDLYKESNGVFSLTVKGLVPQENVDRLNEALRKEKNDHKASKQKYKALAGLDLTPEEIVTRLDEYDVLKAGQGSKDGKFTEEEVNARIKAATAPLERDINSLKSERETLNADIANYKKKDEDHQFRQQIAELGQKVGLRTVAQDDAYRFAREVCEINEDGQIVTKEGINGVSPYLTLENLLRDVSTTRPHWFEETNGGGSSGNRGSGSSGNNPWTDAHWNVTEQSKLIATNREQAQLLANSAKKPLISIE</sequence>
<proteinExistence type="predicted"/>
<dbReference type="RefSeq" id="YP_010675306.1">
    <property type="nucleotide sequence ID" value="NC_071001.1"/>
</dbReference>
<evidence type="ECO:0000313" key="3">
    <source>
        <dbReference type="Proteomes" id="UP000594422"/>
    </source>
</evidence>
<feature type="region of interest" description="Disordered" evidence="1">
    <location>
        <begin position="226"/>
        <end position="252"/>
    </location>
</feature>
<name>A0A7S9SWF3_9CAUD</name>
<dbReference type="GeneID" id="77951629"/>
<protein>
    <submittedName>
        <fullName evidence="2">Uncharacterized protein</fullName>
    </submittedName>
</protein>
<dbReference type="EMBL" id="MW057861">
    <property type="protein sequence ID" value="QPI18519.1"/>
    <property type="molecule type" value="Genomic_DNA"/>
</dbReference>
<keyword evidence="3" id="KW-1185">Reference proteome</keyword>
<evidence type="ECO:0000256" key="1">
    <source>
        <dbReference type="SAM" id="MobiDB-lite"/>
    </source>
</evidence>
<dbReference type="KEGG" id="vg:77951629"/>
<evidence type="ECO:0000313" key="2">
    <source>
        <dbReference type="EMBL" id="QPI18519.1"/>
    </source>
</evidence>
<dbReference type="Proteomes" id="UP000594422">
    <property type="component" value="Segment"/>
</dbReference>
<reference evidence="2 3" key="1">
    <citation type="submission" date="2020-10" db="EMBL/GenBank/DDBJ databases">
        <title>Novel bacteriophages targeting Providencia spp. as potential agents for phage therapy.</title>
        <authorList>
            <person name="Rakov C."/>
            <person name="Alkalay-Oren S."/>
            <person name="Coppenhagen-Glazer S."/>
            <person name="Hazan R."/>
        </authorList>
    </citation>
    <scope>NUCLEOTIDE SEQUENCE [LARGE SCALE GENOMIC DNA]</scope>
</reference>